<dbReference type="NCBIfam" id="TIGR02605">
    <property type="entry name" value="CxxC_CxxC_SSSS"/>
    <property type="match status" value="1"/>
</dbReference>
<dbReference type="SMART" id="SM00834">
    <property type="entry name" value="CxxC_CXXC_SSSS"/>
    <property type="match status" value="1"/>
</dbReference>
<feature type="domain" description="Putative regulatory protein FmdB zinc ribbon" evidence="1">
    <location>
        <begin position="1"/>
        <end position="45"/>
    </location>
</feature>
<protein>
    <recommendedName>
        <fullName evidence="1">Putative regulatory protein FmdB zinc ribbon domain-containing protein</fullName>
    </recommendedName>
</protein>
<proteinExistence type="predicted"/>
<gene>
    <name evidence="2" type="ORF">MNBD_DELTA03-778</name>
</gene>
<evidence type="ECO:0000259" key="1">
    <source>
        <dbReference type="SMART" id="SM00834"/>
    </source>
</evidence>
<evidence type="ECO:0000313" key="2">
    <source>
        <dbReference type="EMBL" id="VAW37909.1"/>
    </source>
</evidence>
<reference evidence="2" key="1">
    <citation type="submission" date="2018-06" db="EMBL/GenBank/DDBJ databases">
        <authorList>
            <person name="Zhirakovskaya E."/>
        </authorList>
    </citation>
    <scope>NUCLEOTIDE SEQUENCE</scope>
</reference>
<name>A0A3B0VM37_9ZZZZ</name>
<sequence>MPVYEYEHEGEGCALGKIFELTQSMYSAKFSQCPQCGTPVKRLISLVGISTPKGNSDLKNMGFTKLVRRDKGVYENVTATGNEAKIWDAAKPETMPDLRSKIRD</sequence>
<accession>A0A3B0VM37</accession>
<organism evidence="2">
    <name type="scientific">hydrothermal vent metagenome</name>
    <dbReference type="NCBI Taxonomy" id="652676"/>
    <lineage>
        <taxon>unclassified sequences</taxon>
        <taxon>metagenomes</taxon>
        <taxon>ecological metagenomes</taxon>
    </lineage>
</organism>
<dbReference type="EMBL" id="UOEX01000227">
    <property type="protein sequence ID" value="VAW37909.1"/>
    <property type="molecule type" value="Genomic_DNA"/>
</dbReference>
<dbReference type="InterPro" id="IPR013429">
    <property type="entry name" value="Regulatory_FmdB_Zinc_ribbon"/>
</dbReference>
<dbReference type="AlphaFoldDB" id="A0A3B0VM37"/>